<sequence length="241" mass="27644">MFKKIMSLFKSQPELANSITASAPPMSATIPSRTRMARSRRKTEGDWTQQPEEPSTAEQLYRLPSEYKCLHDLLVTNPKSRSGYSQIDHVVIGPRGIFVIETRNLTTGEIRGGRREANWTVSSSRIKMYNPLMQHRGHVEAIQAHLGDYKRVRMISMVTFTNRCRISVDPAVRYVQSDELIIYDHELVETILRKTEKLESEVPETVYKEQDIQAIYEMLSSANSTDSQIRAEHMEKAKGIK</sequence>
<dbReference type="PROSITE" id="PS50965">
    <property type="entry name" value="NERD"/>
    <property type="match status" value="1"/>
</dbReference>
<dbReference type="Proteomes" id="UP001254832">
    <property type="component" value="Unassembled WGS sequence"/>
</dbReference>
<evidence type="ECO:0000259" key="2">
    <source>
        <dbReference type="PROSITE" id="PS50965"/>
    </source>
</evidence>
<dbReference type="EMBL" id="JAVDTR010000012">
    <property type="protein sequence ID" value="MDR6725609.1"/>
    <property type="molecule type" value="Genomic_DNA"/>
</dbReference>
<name>A0AAP5H828_PAEAM</name>
<dbReference type="Pfam" id="PF08378">
    <property type="entry name" value="NERD"/>
    <property type="match status" value="1"/>
</dbReference>
<comment type="caution">
    <text evidence="3">The sequence shown here is derived from an EMBL/GenBank/DDBJ whole genome shotgun (WGS) entry which is preliminary data.</text>
</comment>
<feature type="domain" description="NERD" evidence="2">
    <location>
        <begin position="48"/>
        <end position="165"/>
    </location>
</feature>
<feature type="compositionally biased region" description="Polar residues" evidence="1">
    <location>
        <begin position="46"/>
        <end position="56"/>
    </location>
</feature>
<organism evidence="3 4">
    <name type="scientific">Paenibacillus amylolyticus</name>
    <dbReference type="NCBI Taxonomy" id="1451"/>
    <lineage>
        <taxon>Bacteria</taxon>
        <taxon>Bacillati</taxon>
        <taxon>Bacillota</taxon>
        <taxon>Bacilli</taxon>
        <taxon>Bacillales</taxon>
        <taxon>Paenibacillaceae</taxon>
        <taxon>Paenibacillus</taxon>
    </lineage>
</organism>
<dbReference type="InterPro" id="IPR011528">
    <property type="entry name" value="NERD"/>
</dbReference>
<reference evidence="3" key="1">
    <citation type="submission" date="2023-07" db="EMBL/GenBank/DDBJ databases">
        <title>Sorghum-associated microbial communities from plants grown in Nebraska, USA.</title>
        <authorList>
            <person name="Schachtman D."/>
        </authorList>
    </citation>
    <scope>NUCLEOTIDE SEQUENCE</scope>
    <source>
        <strain evidence="3">BE80</strain>
    </source>
</reference>
<evidence type="ECO:0000313" key="3">
    <source>
        <dbReference type="EMBL" id="MDR6725609.1"/>
    </source>
</evidence>
<gene>
    <name evidence="3" type="ORF">J2W91_004111</name>
</gene>
<evidence type="ECO:0000256" key="1">
    <source>
        <dbReference type="SAM" id="MobiDB-lite"/>
    </source>
</evidence>
<dbReference type="AlphaFoldDB" id="A0AAP5H828"/>
<accession>A0AAP5H828</accession>
<proteinExistence type="predicted"/>
<protein>
    <recommendedName>
        <fullName evidence="2">NERD domain-containing protein</fullName>
    </recommendedName>
</protein>
<evidence type="ECO:0000313" key="4">
    <source>
        <dbReference type="Proteomes" id="UP001254832"/>
    </source>
</evidence>
<feature type="region of interest" description="Disordered" evidence="1">
    <location>
        <begin position="19"/>
        <end position="56"/>
    </location>
</feature>
<dbReference type="RefSeq" id="WP_056694645.1">
    <property type="nucleotide sequence ID" value="NZ_JAVDTR010000012.1"/>
</dbReference>